<evidence type="ECO:0000313" key="2">
    <source>
        <dbReference type="Proteomes" id="UP000533905"/>
    </source>
</evidence>
<dbReference type="RefSeq" id="WP_171079756.1">
    <property type="nucleotide sequence ID" value="NZ_JABAIV010000001.1"/>
</dbReference>
<sequence length="253" mass="27440">MCLIVFAWHVMPGVPVIAAANRDEFYDRPATPAAPWPGHPHVIAGRDLRGGGSWMGITAEGPNGPKFAALTNIRGPLERRENAPTRGDLVAGFLAGSLDAADYLAQVIARGDVYNGYNLVLGDRDALYWYSNRGGGDPRNGKPLEQGRIYGISNGLLDAPWPKVLRTKAQFASLLCQGAPEDAYFEMLADTTRAPDLRLPETGMPIEVERMLSPVCIESPGYGTRTSTVVKLYREGVPELHERLVCPVGQEVA</sequence>
<name>A0A7Y2JUU2_9BURK</name>
<dbReference type="Pfam" id="PF05742">
    <property type="entry name" value="TANGO2"/>
    <property type="match status" value="1"/>
</dbReference>
<proteinExistence type="predicted"/>
<dbReference type="InterPro" id="IPR008551">
    <property type="entry name" value="TANGO2"/>
</dbReference>
<evidence type="ECO:0000313" key="1">
    <source>
        <dbReference type="EMBL" id="NNG21397.1"/>
    </source>
</evidence>
<dbReference type="EMBL" id="JABAIV010000001">
    <property type="protein sequence ID" value="NNG21397.1"/>
    <property type="molecule type" value="Genomic_DNA"/>
</dbReference>
<accession>A0A7Y2JUU2</accession>
<gene>
    <name evidence="1" type="ORF">HGB41_00025</name>
</gene>
<reference evidence="1 2" key="1">
    <citation type="submission" date="2020-04" db="EMBL/GenBank/DDBJ databases">
        <title>Massilia sp. nov., a cold adapted bacteria isolated from Arctic soil.</title>
        <authorList>
            <person name="Son J."/>
            <person name="Ka J.-O."/>
        </authorList>
    </citation>
    <scope>NUCLEOTIDE SEQUENCE [LARGE SCALE GENOMIC DNA]</scope>
    <source>
        <strain evidence="1 2">ML15P13</strain>
    </source>
</reference>
<organism evidence="1 2">
    <name type="scientific">Telluria aromaticivorans</name>
    <dbReference type="NCBI Taxonomy" id="2725995"/>
    <lineage>
        <taxon>Bacteria</taxon>
        <taxon>Pseudomonadati</taxon>
        <taxon>Pseudomonadota</taxon>
        <taxon>Betaproteobacteria</taxon>
        <taxon>Burkholderiales</taxon>
        <taxon>Oxalobacteraceae</taxon>
        <taxon>Telluria group</taxon>
        <taxon>Telluria</taxon>
    </lineage>
</organism>
<dbReference type="AlphaFoldDB" id="A0A7Y2JUU2"/>
<dbReference type="Proteomes" id="UP000533905">
    <property type="component" value="Unassembled WGS sequence"/>
</dbReference>
<comment type="caution">
    <text evidence="1">The sequence shown here is derived from an EMBL/GenBank/DDBJ whole genome shotgun (WGS) entry which is preliminary data.</text>
</comment>
<keyword evidence="2" id="KW-1185">Reference proteome</keyword>
<dbReference type="PANTHER" id="PTHR17985">
    <property type="entry name" value="SER/THR-RICH PROTEIN T10 IN DGCR REGION"/>
    <property type="match status" value="1"/>
</dbReference>
<protein>
    <submittedName>
        <fullName evidence="1">NRDE family protein</fullName>
    </submittedName>
</protein>
<dbReference type="PANTHER" id="PTHR17985:SF8">
    <property type="entry name" value="TRANSPORT AND GOLGI ORGANIZATION PROTEIN 2 HOMOLOG"/>
    <property type="match status" value="1"/>
</dbReference>